<evidence type="ECO:0000313" key="3">
    <source>
        <dbReference type="Proteomes" id="UP000282832"/>
    </source>
</evidence>
<keyword evidence="1" id="KW-0472">Membrane</keyword>
<dbReference type="OrthoDB" id="960535at2"/>
<keyword evidence="1" id="KW-1133">Transmembrane helix</keyword>
<dbReference type="EMBL" id="SACY01000005">
    <property type="protein sequence ID" value="RVU23431.1"/>
    <property type="molecule type" value="Genomic_DNA"/>
</dbReference>
<protein>
    <submittedName>
        <fullName evidence="2">Uncharacterized protein</fullName>
    </submittedName>
</protein>
<keyword evidence="1" id="KW-0812">Transmembrane</keyword>
<evidence type="ECO:0000256" key="1">
    <source>
        <dbReference type="SAM" id="Phobius"/>
    </source>
</evidence>
<sequence>MSEYYKPVSRPRKKLKMPLFGNMGSGSSKSTISGESVWGSKNFSTMIFIMGALALIAQFYLPNLMSEKVYSDYDELKELSLEGTIRKKFTDASNPNEIHYILLVKQKDGTRRKLDLYKADSLFFDQVAVPQRLFKKSGEMNVRVVRFSKADTTLTLMVKE</sequence>
<comment type="caution">
    <text evidence="2">The sequence shown here is derived from an EMBL/GenBank/DDBJ whole genome shotgun (WGS) entry which is preliminary data.</text>
</comment>
<dbReference type="RefSeq" id="WP_127804986.1">
    <property type="nucleotide sequence ID" value="NZ_SACY01000005.1"/>
</dbReference>
<proteinExistence type="predicted"/>
<name>A0A437PMB4_9BACT</name>
<dbReference type="Proteomes" id="UP000282832">
    <property type="component" value="Unassembled WGS sequence"/>
</dbReference>
<gene>
    <name evidence="2" type="ORF">EOJ36_10130</name>
</gene>
<dbReference type="AlphaFoldDB" id="A0A437PMB4"/>
<keyword evidence="3" id="KW-1185">Reference proteome</keyword>
<organism evidence="2 3">
    <name type="scientific">Sandaracinomonas limnophila</name>
    <dbReference type="NCBI Taxonomy" id="1862386"/>
    <lineage>
        <taxon>Bacteria</taxon>
        <taxon>Pseudomonadati</taxon>
        <taxon>Bacteroidota</taxon>
        <taxon>Cytophagia</taxon>
        <taxon>Cytophagales</taxon>
        <taxon>Flectobacillaceae</taxon>
        <taxon>Sandaracinomonas</taxon>
    </lineage>
</organism>
<reference evidence="2 3" key="1">
    <citation type="submission" date="2019-01" db="EMBL/GenBank/DDBJ databases">
        <authorList>
            <person name="Chen W.-M."/>
        </authorList>
    </citation>
    <scope>NUCLEOTIDE SEQUENCE [LARGE SCALE GENOMIC DNA]</scope>
    <source>
        <strain evidence="2 3">FSY-15</strain>
    </source>
</reference>
<feature type="transmembrane region" description="Helical" evidence="1">
    <location>
        <begin position="43"/>
        <end position="61"/>
    </location>
</feature>
<accession>A0A437PMB4</accession>
<evidence type="ECO:0000313" key="2">
    <source>
        <dbReference type="EMBL" id="RVU23431.1"/>
    </source>
</evidence>